<feature type="chain" id="PRO_5023045929" evidence="2">
    <location>
        <begin position="24"/>
        <end position="242"/>
    </location>
</feature>
<dbReference type="Proteomes" id="UP000315949">
    <property type="component" value="Unassembled WGS sequence"/>
</dbReference>
<evidence type="ECO:0000259" key="3">
    <source>
        <dbReference type="Pfam" id="PF11845"/>
    </source>
</evidence>
<feature type="domain" description="Tll0287-like" evidence="3">
    <location>
        <begin position="93"/>
        <end position="232"/>
    </location>
</feature>
<dbReference type="InterPro" id="IPR021796">
    <property type="entry name" value="Tll0287-like_dom"/>
</dbReference>
<dbReference type="OrthoDB" id="9797588at2"/>
<evidence type="ECO:0000313" key="4">
    <source>
        <dbReference type="EMBL" id="TWT17205.1"/>
    </source>
</evidence>
<keyword evidence="5" id="KW-1185">Reference proteome</keyword>
<proteinExistence type="predicted"/>
<comment type="caution">
    <text evidence="4">The sequence shown here is derived from an EMBL/GenBank/DDBJ whole genome shotgun (WGS) entry which is preliminary data.</text>
</comment>
<evidence type="ECO:0000313" key="5">
    <source>
        <dbReference type="Proteomes" id="UP000315949"/>
    </source>
</evidence>
<sequence>MNQRYVRAASLSVLAAALLVACAQDAPPVAAPAAPADEAPATDADAVAPPAAPADDADDGDGSPAAADPELDRAQAAAAAFGSRLRGRLQAAMAEGGPTAAVEVCHAEAPRIAEAVMAEHGVRLGRVALPGRNRNPAQAADDWQLSTLEIFEQRVAGGEPAGEQLALIRDHLPDGVALRMMRGIATEPGCLACHGSDVAPDVREAILANYPHDGATGFAVGDLRGALWVEVPGSDPATGGSP</sequence>
<feature type="region of interest" description="Disordered" evidence="1">
    <location>
        <begin position="29"/>
        <end position="74"/>
    </location>
</feature>
<dbReference type="RefSeq" id="WP_146313512.1">
    <property type="nucleotide sequence ID" value="NZ_VOHE01000009.1"/>
</dbReference>
<feature type="compositionally biased region" description="Low complexity" evidence="1">
    <location>
        <begin position="62"/>
        <end position="74"/>
    </location>
</feature>
<protein>
    <submittedName>
        <fullName evidence="4">DUF3365 domain-containing protein</fullName>
    </submittedName>
</protein>
<keyword evidence="2" id="KW-0732">Signal</keyword>
<evidence type="ECO:0000256" key="1">
    <source>
        <dbReference type="SAM" id="MobiDB-lite"/>
    </source>
</evidence>
<accession>A0A5C5TVC3</accession>
<organism evidence="4 5">
    <name type="scientific">Luteimonas wenzhouensis</name>
    <dbReference type="NCBI Taxonomy" id="2599615"/>
    <lineage>
        <taxon>Bacteria</taxon>
        <taxon>Pseudomonadati</taxon>
        <taxon>Pseudomonadota</taxon>
        <taxon>Gammaproteobacteria</taxon>
        <taxon>Lysobacterales</taxon>
        <taxon>Lysobacteraceae</taxon>
        <taxon>Luteimonas</taxon>
    </lineage>
</organism>
<name>A0A5C5TVC3_9GAMM</name>
<gene>
    <name evidence="4" type="ORF">FQY79_14045</name>
</gene>
<dbReference type="AlphaFoldDB" id="A0A5C5TVC3"/>
<feature type="compositionally biased region" description="Low complexity" evidence="1">
    <location>
        <begin position="29"/>
        <end position="49"/>
    </location>
</feature>
<dbReference type="EMBL" id="VOHE01000009">
    <property type="protein sequence ID" value="TWT17205.1"/>
    <property type="molecule type" value="Genomic_DNA"/>
</dbReference>
<reference evidence="4 5" key="1">
    <citation type="submission" date="2019-07" db="EMBL/GenBank/DDBJ databases">
        <title>Luteimonas sp. YD-1 nov., isolated from acidic soil.</title>
        <authorList>
            <person name="Zhou J."/>
        </authorList>
    </citation>
    <scope>NUCLEOTIDE SEQUENCE [LARGE SCALE GENOMIC DNA]</scope>
    <source>
        <strain evidence="4 5">YD-1</strain>
    </source>
</reference>
<dbReference type="PROSITE" id="PS51257">
    <property type="entry name" value="PROKAR_LIPOPROTEIN"/>
    <property type="match status" value="1"/>
</dbReference>
<evidence type="ECO:0000256" key="2">
    <source>
        <dbReference type="SAM" id="SignalP"/>
    </source>
</evidence>
<feature type="signal peptide" evidence="2">
    <location>
        <begin position="1"/>
        <end position="23"/>
    </location>
</feature>
<dbReference type="Pfam" id="PF11845">
    <property type="entry name" value="Tll0287-like"/>
    <property type="match status" value="1"/>
</dbReference>